<dbReference type="SUPFAM" id="SSF56112">
    <property type="entry name" value="Protein kinase-like (PK-like)"/>
    <property type="match status" value="1"/>
</dbReference>
<dbReference type="Proteomes" id="UP000261231">
    <property type="component" value="Unassembled WGS sequence"/>
</dbReference>
<gene>
    <name evidence="8" type="ORF">DW747_14790</name>
</gene>
<evidence type="ECO:0000313" key="9">
    <source>
        <dbReference type="Proteomes" id="UP000261231"/>
    </source>
</evidence>
<dbReference type="CDD" id="cd14014">
    <property type="entry name" value="STKc_PknB_like"/>
    <property type="match status" value="1"/>
</dbReference>
<comment type="caution">
    <text evidence="8">The sequence shown here is derived from an EMBL/GenBank/DDBJ whole genome shotgun (WGS) entry which is preliminary data.</text>
</comment>
<protein>
    <submittedName>
        <fullName evidence="8">Serine/threonine protein kinase</fullName>
    </submittedName>
</protein>
<evidence type="ECO:0000256" key="1">
    <source>
        <dbReference type="ARBA" id="ARBA00022679"/>
    </source>
</evidence>
<evidence type="ECO:0000259" key="7">
    <source>
        <dbReference type="PROSITE" id="PS50011"/>
    </source>
</evidence>
<dbReference type="Gene3D" id="1.10.510.10">
    <property type="entry name" value="Transferase(Phosphotransferase) domain 1"/>
    <property type="match status" value="1"/>
</dbReference>
<keyword evidence="2 5" id="KW-0547">Nucleotide-binding</keyword>
<dbReference type="GO" id="GO:0004674">
    <property type="term" value="F:protein serine/threonine kinase activity"/>
    <property type="evidence" value="ECO:0007669"/>
    <property type="project" value="UniProtKB-KW"/>
</dbReference>
<keyword evidence="6" id="KW-0472">Membrane</keyword>
<dbReference type="OrthoDB" id="9788659at2"/>
<dbReference type="InterPro" id="IPR000719">
    <property type="entry name" value="Prot_kinase_dom"/>
</dbReference>
<dbReference type="InterPro" id="IPR011009">
    <property type="entry name" value="Kinase-like_dom_sf"/>
</dbReference>
<keyword evidence="4 5" id="KW-0067">ATP-binding</keyword>
<keyword evidence="6" id="KW-1133">Transmembrane helix</keyword>
<dbReference type="SMART" id="SM00220">
    <property type="entry name" value="S_TKc"/>
    <property type="match status" value="1"/>
</dbReference>
<evidence type="ECO:0000256" key="2">
    <source>
        <dbReference type="ARBA" id="ARBA00022741"/>
    </source>
</evidence>
<dbReference type="GO" id="GO:0005524">
    <property type="term" value="F:ATP binding"/>
    <property type="evidence" value="ECO:0007669"/>
    <property type="project" value="UniProtKB-UniRule"/>
</dbReference>
<dbReference type="PROSITE" id="PS00108">
    <property type="entry name" value="PROTEIN_KINASE_ST"/>
    <property type="match status" value="1"/>
</dbReference>
<name>A0A3E2XI93_9FIRM</name>
<dbReference type="EMBL" id="QVFD01000020">
    <property type="protein sequence ID" value="RGC43772.1"/>
    <property type="molecule type" value="Genomic_DNA"/>
</dbReference>
<dbReference type="InterPro" id="IPR017441">
    <property type="entry name" value="Protein_kinase_ATP_BS"/>
</dbReference>
<proteinExistence type="predicted"/>
<dbReference type="PROSITE" id="PS50011">
    <property type="entry name" value="PROTEIN_KINASE_DOM"/>
    <property type="match status" value="1"/>
</dbReference>
<evidence type="ECO:0000313" key="8">
    <source>
        <dbReference type="EMBL" id="RGC43772.1"/>
    </source>
</evidence>
<sequence length="568" mass="65649">MRLPEVFESADNRYRVERYLGEGGSGRVYLVVCQEDSCCYALKVSADDEVSRVSLYREARILSSLVHPAFPTVREIWEAHGRVCLVMSYIRGRTLQMLMDRKLYQGEKCFEPDEVLSWMMQLAEGLSYLHRHSVIYRDLKPSNVMVTDSGQLGLIDFGAACIPGDGMEVGEMGTPGFAPPEQYSHVCGPGPWTDVYGFGALLHFLLTGDYPAEKIFSFREIRPCPKSGRQWSVGERVFRRGQLRIMNQLVLECTAREPEKRRTSWRRISRMLYVASKDASRRRRMFFRRLSIGIAGLFLTFYLSLSAFADYWRSAAYERTLDQAESAESADAESILLNAIGMMPERIDAYQALYDAYMQDGLLSEEEWQQIQKLMRLNREYLKADEAKWVILSYQLGIAVYLQSDAGISKGQAAAWFQNVEEADMEELDLGVYDEWKYIWQKRAVIFRRWSLSEVFDLENSQKPSAGSTERGLFWTEVHSVLQDDLYPEEPRWELAVYDRILGMMVERAVYDMQSENVSEEELEAVLTEINRRLAEDDGSARQNEKEIILEKEAMLRKRMQMAAEVRQ</sequence>
<feature type="binding site" evidence="5">
    <location>
        <position position="43"/>
    </location>
    <ligand>
        <name>ATP</name>
        <dbReference type="ChEBI" id="CHEBI:30616"/>
    </ligand>
</feature>
<reference evidence="8 9" key="1">
    <citation type="submission" date="2018-08" db="EMBL/GenBank/DDBJ databases">
        <title>A genome reference for cultivated species of the human gut microbiota.</title>
        <authorList>
            <person name="Zou Y."/>
            <person name="Xue W."/>
            <person name="Luo G."/>
        </authorList>
    </citation>
    <scope>NUCLEOTIDE SEQUENCE [LARGE SCALE GENOMIC DNA]</scope>
    <source>
        <strain evidence="8 9">AM28-39</strain>
    </source>
</reference>
<dbReference type="AlphaFoldDB" id="A0A3E2XI93"/>
<dbReference type="PANTHER" id="PTHR43289:SF34">
    <property type="entry name" value="SERINE_THREONINE-PROTEIN KINASE YBDM-RELATED"/>
    <property type="match status" value="1"/>
</dbReference>
<feature type="domain" description="Protein kinase" evidence="7">
    <location>
        <begin position="14"/>
        <end position="274"/>
    </location>
</feature>
<dbReference type="Pfam" id="PF00069">
    <property type="entry name" value="Pkinase"/>
    <property type="match status" value="1"/>
</dbReference>
<dbReference type="PANTHER" id="PTHR43289">
    <property type="entry name" value="MITOGEN-ACTIVATED PROTEIN KINASE KINASE KINASE 20-RELATED"/>
    <property type="match status" value="1"/>
</dbReference>
<accession>A0A3E2XI93</accession>
<feature type="transmembrane region" description="Helical" evidence="6">
    <location>
        <begin position="290"/>
        <end position="312"/>
    </location>
</feature>
<keyword evidence="1" id="KW-0808">Transferase</keyword>
<dbReference type="InterPro" id="IPR008271">
    <property type="entry name" value="Ser/Thr_kinase_AS"/>
</dbReference>
<keyword evidence="3 8" id="KW-0418">Kinase</keyword>
<keyword evidence="6" id="KW-0812">Transmembrane</keyword>
<keyword evidence="8" id="KW-0723">Serine/threonine-protein kinase</keyword>
<evidence type="ECO:0000256" key="5">
    <source>
        <dbReference type="PROSITE-ProRule" id="PRU10141"/>
    </source>
</evidence>
<evidence type="ECO:0000256" key="6">
    <source>
        <dbReference type="SAM" id="Phobius"/>
    </source>
</evidence>
<evidence type="ECO:0000256" key="3">
    <source>
        <dbReference type="ARBA" id="ARBA00022777"/>
    </source>
</evidence>
<evidence type="ECO:0000256" key="4">
    <source>
        <dbReference type="ARBA" id="ARBA00022840"/>
    </source>
</evidence>
<keyword evidence="9" id="KW-1185">Reference proteome</keyword>
<organism evidence="8 9">
    <name type="scientific">Coprococcus catus</name>
    <dbReference type="NCBI Taxonomy" id="116085"/>
    <lineage>
        <taxon>Bacteria</taxon>
        <taxon>Bacillati</taxon>
        <taxon>Bacillota</taxon>
        <taxon>Clostridia</taxon>
        <taxon>Lachnospirales</taxon>
        <taxon>Lachnospiraceae</taxon>
        <taxon>Coprococcus</taxon>
    </lineage>
</organism>
<dbReference type="PROSITE" id="PS00107">
    <property type="entry name" value="PROTEIN_KINASE_ATP"/>
    <property type="match status" value="1"/>
</dbReference>